<proteinExistence type="predicted"/>
<sequence>MVSFKTFLIEGGIGAERQERGVIDAINRYAKKGPISVNQIKNVTSAEKMEGINELGTEPYTDVILTIGSGKKRINVSLKGGTESGVSAAPSVGGGGLIGLQTLIPDITKRFLINANAWYKKQGFKRGDLIPDVYGRLNERDTLAVLKGTPAMGGPVDYMYIGPMDVVGSFKSNQLNLNGVFTDIDQYAKGHSIFLRLRKRREDQPYEPDLKDKDGNPLILGKSPSKGDSGRRIVLVDRVPTSGNIVEI</sequence>
<gene>
    <name evidence="2" type="ORF">UFOVP760_86</name>
</gene>
<evidence type="ECO:0000256" key="1">
    <source>
        <dbReference type="SAM" id="MobiDB-lite"/>
    </source>
</evidence>
<name>A0A6J7X8T7_9CAUD</name>
<dbReference type="EMBL" id="LR798360">
    <property type="protein sequence ID" value="CAB5226307.1"/>
    <property type="molecule type" value="Genomic_DNA"/>
</dbReference>
<protein>
    <submittedName>
        <fullName evidence="2">Uncharacterized protein</fullName>
    </submittedName>
</protein>
<evidence type="ECO:0000313" key="2">
    <source>
        <dbReference type="EMBL" id="CAB5226307.1"/>
    </source>
</evidence>
<reference evidence="2" key="1">
    <citation type="submission" date="2020-05" db="EMBL/GenBank/DDBJ databases">
        <authorList>
            <person name="Chiriac C."/>
            <person name="Salcher M."/>
            <person name="Ghai R."/>
            <person name="Kavagutti S V."/>
        </authorList>
    </citation>
    <scope>NUCLEOTIDE SEQUENCE</scope>
</reference>
<feature type="region of interest" description="Disordered" evidence="1">
    <location>
        <begin position="205"/>
        <end position="229"/>
    </location>
</feature>
<accession>A0A6J7X8T7</accession>
<feature type="compositionally biased region" description="Basic and acidic residues" evidence="1">
    <location>
        <begin position="205"/>
        <end position="215"/>
    </location>
</feature>
<organism evidence="2">
    <name type="scientific">uncultured Caudovirales phage</name>
    <dbReference type="NCBI Taxonomy" id="2100421"/>
    <lineage>
        <taxon>Viruses</taxon>
        <taxon>Duplodnaviria</taxon>
        <taxon>Heunggongvirae</taxon>
        <taxon>Uroviricota</taxon>
        <taxon>Caudoviricetes</taxon>
        <taxon>Peduoviridae</taxon>
        <taxon>Maltschvirus</taxon>
        <taxon>Maltschvirus maltsch</taxon>
    </lineage>
</organism>